<feature type="transmembrane region" description="Helical" evidence="1">
    <location>
        <begin position="115"/>
        <end position="137"/>
    </location>
</feature>
<gene>
    <name evidence="2" type="ORF">AMTR_s00027p00186740</name>
</gene>
<dbReference type="EMBL" id="KI392798">
    <property type="protein sequence ID" value="ERN10755.1"/>
    <property type="molecule type" value="Genomic_DNA"/>
</dbReference>
<keyword evidence="1" id="KW-1133">Transmembrane helix</keyword>
<feature type="transmembrane region" description="Helical" evidence="1">
    <location>
        <begin position="200"/>
        <end position="226"/>
    </location>
</feature>
<dbReference type="OMA" id="AFLFSCW"/>
<name>W1PTZ5_AMBTC</name>
<feature type="transmembrane region" description="Helical" evidence="1">
    <location>
        <begin position="85"/>
        <end position="103"/>
    </location>
</feature>
<proteinExistence type="predicted"/>
<dbReference type="PANTHER" id="PTHR34116">
    <property type="entry name" value="PLASMINOGEN ACTIVATOR INHIBITOR"/>
    <property type="match status" value="1"/>
</dbReference>
<evidence type="ECO:0000313" key="2">
    <source>
        <dbReference type="EMBL" id="ERN10755.1"/>
    </source>
</evidence>
<keyword evidence="1" id="KW-0472">Membrane</keyword>
<evidence type="ECO:0000313" key="3">
    <source>
        <dbReference type="Proteomes" id="UP000017836"/>
    </source>
</evidence>
<protein>
    <submittedName>
        <fullName evidence="2">Uncharacterized protein</fullName>
    </submittedName>
</protein>
<dbReference type="eggNOG" id="ENOG502R9CB">
    <property type="taxonomic scope" value="Eukaryota"/>
</dbReference>
<feature type="transmembrane region" description="Helical" evidence="1">
    <location>
        <begin position="238"/>
        <end position="257"/>
    </location>
</feature>
<dbReference type="Proteomes" id="UP000017836">
    <property type="component" value="Unassembled WGS sequence"/>
</dbReference>
<dbReference type="AlphaFoldDB" id="W1PTZ5"/>
<dbReference type="PANTHER" id="PTHR34116:SF2">
    <property type="entry name" value="THH1_TOM1_TOM3 DOMAIN-CONTAINING PROTEIN"/>
    <property type="match status" value="1"/>
</dbReference>
<sequence>MTKGPVLQAADLTTLALAFLLALSSLLSILYTLLFRIKTRRNCPLSPLHTFNSLWIHRTLLSLSSILIALYQFLHYAHFCTSSLLLSQGVAQPSFFLTALILLEDSLESKQCPYGFLGIVLACTPPFLLEIVILYVAPHVHAAGLVFLEPFVRTSLADGTCDYPLAGTMVLAGFGAVYVPCFLSICWKMQAMVINRGLKVRVFGLVGAVVVGVTGQVVALAAAAWWRPGDWVFEGLGLVGFGCIVGCVVVCEGILVVRPITDAWAAGLALQEKRSHEGRKLGLVP</sequence>
<feature type="transmembrane region" description="Helical" evidence="1">
    <location>
        <begin position="12"/>
        <end position="34"/>
    </location>
</feature>
<dbReference type="HOGENOM" id="CLU_039788_0_0_1"/>
<feature type="transmembrane region" description="Helical" evidence="1">
    <location>
        <begin position="165"/>
        <end position="188"/>
    </location>
</feature>
<accession>W1PTZ5</accession>
<organism evidence="2 3">
    <name type="scientific">Amborella trichopoda</name>
    <dbReference type="NCBI Taxonomy" id="13333"/>
    <lineage>
        <taxon>Eukaryota</taxon>
        <taxon>Viridiplantae</taxon>
        <taxon>Streptophyta</taxon>
        <taxon>Embryophyta</taxon>
        <taxon>Tracheophyta</taxon>
        <taxon>Spermatophyta</taxon>
        <taxon>Magnoliopsida</taxon>
        <taxon>Amborellales</taxon>
        <taxon>Amborellaceae</taxon>
        <taxon>Amborella</taxon>
    </lineage>
</organism>
<dbReference type="Gramene" id="ERN10755">
    <property type="protein sequence ID" value="ERN10755"/>
    <property type="gene ID" value="AMTR_s00027p00186740"/>
</dbReference>
<keyword evidence="3" id="KW-1185">Reference proteome</keyword>
<keyword evidence="1" id="KW-0812">Transmembrane</keyword>
<reference evidence="3" key="1">
    <citation type="journal article" date="2013" name="Science">
        <title>The Amborella genome and the evolution of flowering plants.</title>
        <authorList>
            <consortium name="Amborella Genome Project"/>
        </authorList>
    </citation>
    <scope>NUCLEOTIDE SEQUENCE [LARGE SCALE GENOMIC DNA]</scope>
</reference>
<evidence type="ECO:0000256" key="1">
    <source>
        <dbReference type="SAM" id="Phobius"/>
    </source>
</evidence>
<feature type="transmembrane region" description="Helical" evidence="1">
    <location>
        <begin position="55"/>
        <end position="73"/>
    </location>
</feature>